<dbReference type="Proteomes" id="UP000199202">
    <property type="component" value="Unassembled WGS sequence"/>
</dbReference>
<dbReference type="Pfam" id="PF02502">
    <property type="entry name" value="LacAB_rpiB"/>
    <property type="match status" value="1"/>
</dbReference>
<dbReference type="GO" id="GO:0009052">
    <property type="term" value="P:pentose-phosphate shunt, non-oxidative branch"/>
    <property type="evidence" value="ECO:0007669"/>
    <property type="project" value="TreeGrafter"/>
</dbReference>
<dbReference type="SUPFAM" id="SSF89623">
    <property type="entry name" value="Ribose/Galactose isomerase RpiB/AlsB"/>
    <property type="match status" value="1"/>
</dbReference>
<dbReference type="InterPro" id="IPR003500">
    <property type="entry name" value="RpiB_LacA_LacB"/>
</dbReference>
<dbReference type="NCBIfam" id="NF004051">
    <property type="entry name" value="PRK05571.1"/>
    <property type="match status" value="1"/>
</dbReference>
<protein>
    <submittedName>
        <fullName evidence="2">Ribose 5-phosphate isomerase B</fullName>
    </submittedName>
</protein>
<dbReference type="STRING" id="633440.SAMN05421869_14227"/>
<dbReference type="PIRSF" id="PIRSF005384">
    <property type="entry name" value="RpiB_LacA_B"/>
    <property type="match status" value="1"/>
</dbReference>
<dbReference type="GO" id="GO:0019316">
    <property type="term" value="P:D-allose catabolic process"/>
    <property type="evidence" value="ECO:0007669"/>
    <property type="project" value="TreeGrafter"/>
</dbReference>
<organism evidence="2 3">
    <name type="scientific">Nonomuraea jiangxiensis</name>
    <dbReference type="NCBI Taxonomy" id="633440"/>
    <lineage>
        <taxon>Bacteria</taxon>
        <taxon>Bacillati</taxon>
        <taxon>Actinomycetota</taxon>
        <taxon>Actinomycetes</taxon>
        <taxon>Streptosporangiales</taxon>
        <taxon>Streptosporangiaceae</taxon>
        <taxon>Nonomuraea</taxon>
    </lineage>
</organism>
<name>A0A1G9SQ20_9ACTN</name>
<proteinExistence type="inferred from homology"/>
<dbReference type="EMBL" id="FNDJ01000042">
    <property type="protein sequence ID" value="SDM37447.1"/>
    <property type="molecule type" value="Genomic_DNA"/>
</dbReference>
<evidence type="ECO:0000256" key="1">
    <source>
        <dbReference type="ARBA" id="ARBA00008754"/>
    </source>
</evidence>
<comment type="similarity">
    <text evidence="1">Belongs to the LacAB/RpiB family.</text>
</comment>
<sequence length="147" mass="15329">MRVVIAADHNGVPLKSRLAGWLTGRGHLVADLGAHTTDVVDYPPLCAEVGRRVAAGHDDLGIVIGGSGQGEVIACNKVRGVRAGLAYSRFAVEISRGNNDANVMVLGTKVLGDDEAEELLALWLDTPFKGGVHAARVAQIGALEQQG</sequence>
<reference evidence="2 3" key="1">
    <citation type="submission" date="2016-10" db="EMBL/GenBank/DDBJ databases">
        <authorList>
            <person name="de Groot N.N."/>
        </authorList>
    </citation>
    <scope>NUCLEOTIDE SEQUENCE [LARGE SCALE GENOMIC DNA]</scope>
    <source>
        <strain evidence="2 3">CGMCC 4.6533</strain>
    </source>
</reference>
<dbReference type="PANTHER" id="PTHR30345">
    <property type="entry name" value="RIBOSE-5-PHOSPHATE ISOMERASE B"/>
    <property type="match status" value="1"/>
</dbReference>
<keyword evidence="3" id="KW-1185">Reference proteome</keyword>
<gene>
    <name evidence="2" type="ORF">SAMN05421869_14227</name>
</gene>
<evidence type="ECO:0000313" key="3">
    <source>
        <dbReference type="Proteomes" id="UP000199202"/>
    </source>
</evidence>
<keyword evidence="2" id="KW-0413">Isomerase</keyword>
<dbReference type="PANTHER" id="PTHR30345:SF0">
    <property type="entry name" value="DNA DAMAGE-REPAIR_TOLERATION PROTEIN DRT102"/>
    <property type="match status" value="1"/>
</dbReference>
<dbReference type="InterPro" id="IPR036569">
    <property type="entry name" value="RpiB_LacA_LacB_sf"/>
</dbReference>
<accession>A0A1G9SQ20</accession>
<dbReference type="AlphaFoldDB" id="A0A1G9SQ20"/>
<dbReference type="NCBIfam" id="TIGR00689">
    <property type="entry name" value="rpiB_lacA_lacB"/>
    <property type="match status" value="1"/>
</dbReference>
<dbReference type="Gene3D" id="3.40.1400.10">
    <property type="entry name" value="Sugar-phosphate isomerase, RpiB/LacA/LacB"/>
    <property type="match status" value="1"/>
</dbReference>
<dbReference type="RefSeq" id="WP_176993833.1">
    <property type="nucleotide sequence ID" value="NZ_FNDJ01000042.1"/>
</dbReference>
<evidence type="ECO:0000313" key="2">
    <source>
        <dbReference type="EMBL" id="SDM37447.1"/>
    </source>
</evidence>
<dbReference type="GO" id="GO:0004751">
    <property type="term" value="F:ribose-5-phosphate isomerase activity"/>
    <property type="evidence" value="ECO:0007669"/>
    <property type="project" value="TreeGrafter"/>
</dbReference>